<keyword evidence="2" id="KW-0472">Membrane</keyword>
<dbReference type="EMBL" id="MNAD01000664">
    <property type="protein sequence ID" value="OJT11259.1"/>
    <property type="molecule type" value="Genomic_DNA"/>
</dbReference>
<protein>
    <submittedName>
        <fullName evidence="3">Uncharacterized protein</fullName>
    </submittedName>
</protein>
<comment type="caution">
    <text evidence="3">The sequence shown here is derived from an EMBL/GenBank/DDBJ whole genome shotgun (WGS) entry which is preliminary data.</text>
</comment>
<feature type="transmembrane region" description="Helical" evidence="2">
    <location>
        <begin position="90"/>
        <end position="110"/>
    </location>
</feature>
<proteinExistence type="predicted"/>
<reference evidence="3 4" key="1">
    <citation type="submission" date="2016-10" db="EMBL/GenBank/DDBJ databases">
        <title>Genome sequence of the basidiomycete white-rot fungus Trametes pubescens.</title>
        <authorList>
            <person name="Makela M.R."/>
            <person name="Granchi Z."/>
            <person name="Peng M."/>
            <person name="De Vries R.P."/>
            <person name="Grigoriev I."/>
            <person name="Riley R."/>
            <person name="Hilden K."/>
        </authorList>
    </citation>
    <scope>NUCLEOTIDE SEQUENCE [LARGE SCALE GENOMIC DNA]</scope>
    <source>
        <strain evidence="3 4">FBCC735</strain>
    </source>
</reference>
<keyword evidence="4" id="KW-1185">Reference proteome</keyword>
<name>A0A1M2VUG9_TRAPU</name>
<evidence type="ECO:0000313" key="3">
    <source>
        <dbReference type="EMBL" id="OJT11259.1"/>
    </source>
</evidence>
<organism evidence="3 4">
    <name type="scientific">Trametes pubescens</name>
    <name type="common">White-rot fungus</name>
    <dbReference type="NCBI Taxonomy" id="154538"/>
    <lineage>
        <taxon>Eukaryota</taxon>
        <taxon>Fungi</taxon>
        <taxon>Dikarya</taxon>
        <taxon>Basidiomycota</taxon>
        <taxon>Agaricomycotina</taxon>
        <taxon>Agaricomycetes</taxon>
        <taxon>Polyporales</taxon>
        <taxon>Polyporaceae</taxon>
        <taxon>Trametes</taxon>
    </lineage>
</organism>
<keyword evidence="2" id="KW-1133">Transmembrane helix</keyword>
<keyword evidence="2" id="KW-0812">Transmembrane</keyword>
<dbReference type="Proteomes" id="UP000184267">
    <property type="component" value="Unassembled WGS sequence"/>
</dbReference>
<evidence type="ECO:0000313" key="4">
    <source>
        <dbReference type="Proteomes" id="UP000184267"/>
    </source>
</evidence>
<evidence type="ECO:0000256" key="1">
    <source>
        <dbReference type="SAM" id="MobiDB-lite"/>
    </source>
</evidence>
<gene>
    <name evidence="3" type="ORF">TRAPUB_12212</name>
</gene>
<sequence length="144" mass="15634">MTWGVSRSSRQTVARRNRSFTRSDQDKPAPNVINAYRRAPAATIWPREAEATTVRPARVSNSSLKQIGFPMINSTNTAHLGCGSRVTSALASPFVLVPLALALMAVVAAVGTCRRRRAARVYLDHPVMAAESTIEVEKGWMAVA</sequence>
<feature type="compositionally biased region" description="Polar residues" evidence="1">
    <location>
        <begin position="1"/>
        <end position="12"/>
    </location>
</feature>
<feature type="region of interest" description="Disordered" evidence="1">
    <location>
        <begin position="1"/>
        <end position="30"/>
    </location>
</feature>
<dbReference type="AlphaFoldDB" id="A0A1M2VUG9"/>
<accession>A0A1M2VUG9</accession>
<evidence type="ECO:0000256" key="2">
    <source>
        <dbReference type="SAM" id="Phobius"/>
    </source>
</evidence>